<dbReference type="HOGENOM" id="CLU_1433840_0_0_6"/>
<dbReference type="InterPro" id="IPR050832">
    <property type="entry name" value="Bact_Acetyltransf"/>
</dbReference>
<dbReference type="Proteomes" id="UP000182998">
    <property type="component" value="Unassembled WGS sequence"/>
</dbReference>
<keyword evidence="7" id="KW-1185">Reference proteome</keyword>
<organism evidence="4 6">
    <name type="scientific">Legionella micdadei</name>
    <name type="common">Tatlockia micdadei</name>
    <dbReference type="NCBI Taxonomy" id="451"/>
    <lineage>
        <taxon>Bacteria</taxon>
        <taxon>Pseudomonadati</taxon>
        <taxon>Pseudomonadota</taxon>
        <taxon>Gammaproteobacteria</taxon>
        <taxon>Legionellales</taxon>
        <taxon>Legionellaceae</taxon>
        <taxon>Legionella</taxon>
    </lineage>
</organism>
<dbReference type="PATRIC" id="fig|451.8.peg.1946"/>
<reference evidence="4" key="2">
    <citation type="submission" date="2014-09" db="EMBL/GenBank/DDBJ databases">
        <authorList>
            <person name="GOMEZ-VALERO Laura"/>
        </authorList>
    </citation>
    <scope>NUCLEOTIDE SEQUENCE</scope>
    <source>
        <strain evidence="4">ATCC33218</strain>
    </source>
</reference>
<evidence type="ECO:0000256" key="2">
    <source>
        <dbReference type="ARBA" id="ARBA00023315"/>
    </source>
</evidence>
<keyword evidence="2" id="KW-0012">Acyltransferase</keyword>
<dbReference type="InterPro" id="IPR000182">
    <property type="entry name" value="GNAT_dom"/>
</dbReference>
<evidence type="ECO:0000313" key="5">
    <source>
        <dbReference type="EMBL" id="SCY77973.1"/>
    </source>
</evidence>
<evidence type="ECO:0000256" key="1">
    <source>
        <dbReference type="ARBA" id="ARBA00022679"/>
    </source>
</evidence>
<protein>
    <submittedName>
        <fullName evidence="5">Acetyltransferase (GNAT) family protein</fullName>
    </submittedName>
</protein>
<reference evidence="6" key="1">
    <citation type="submission" date="2014-09" db="EMBL/GenBank/DDBJ databases">
        <authorList>
            <person name="Gomez-Valero L."/>
        </authorList>
    </citation>
    <scope>NUCLEOTIDE SEQUENCE [LARGE SCALE GENOMIC DNA]</scope>
    <source>
        <strain evidence="6">ATCC33218</strain>
    </source>
</reference>
<evidence type="ECO:0000313" key="6">
    <source>
        <dbReference type="Proteomes" id="UP000032414"/>
    </source>
</evidence>
<dbReference type="EMBL" id="FMVN01000019">
    <property type="protein sequence ID" value="SCY77973.1"/>
    <property type="molecule type" value="Genomic_DNA"/>
</dbReference>
<dbReference type="Gene3D" id="3.40.630.30">
    <property type="match status" value="1"/>
</dbReference>
<dbReference type="OrthoDB" id="9789605at2"/>
<dbReference type="InterPro" id="IPR016181">
    <property type="entry name" value="Acyl_CoA_acyltransferase"/>
</dbReference>
<evidence type="ECO:0000313" key="4">
    <source>
        <dbReference type="EMBL" id="CEG59764.1"/>
    </source>
</evidence>
<dbReference type="PANTHER" id="PTHR43877">
    <property type="entry name" value="AMINOALKYLPHOSPHONATE N-ACETYLTRANSFERASE-RELATED-RELATED"/>
    <property type="match status" value="1"/>
</dbReference>
<sequence length="189" mass="21481">MVQVRQIVRGDLPRLIPVMKRDWYASFVDFRHEDKSLTKDILLLNDIEQDFNNPQLSFYGLFNENNELIGFAKIKLLAQSAFLSRLFVNEDEAGNGYDRLLLQTCIEAALGAGILSMKVEVEDLNNEAISFYQRFGFTRQPNKVLIPSAGIYLHYNVCMVSMDLRHSLNLIEEDGLDEVLPLSFASSAA</sequence>
<gene>
    <name evidence="4" type="ORF">LMI_0405</name>
    <name evidence="5" type="ORF">SAMN02982997_02880</name>
</gene>
<dbReference type="SUPFAM" id="SSF55729">
    <property type="entry name" value="Acyl-CoA N-acyltransferases (Nat)"/>
    <property type="match status" value="1"/>
</dbReference>
<dbReference type="KEGG" id="tmc:LMI_0405"/>
<dbReference type="RefSeq" id="WP_045098294.1">
    <property type="nucleotide sequence ID" value="NZ_CP020614.1"/>
</dbReference>
<reference evidence="5 7" key="3">
    <citation type="submission" date="2016-10" db="EMBL/GenBank/DDBJ databases">
        <authorList>
            <person name="Varghese N."/>
            <person name="Submissions S."/>
        </authorList>
    </citation>
    <scope>NUCLEOTIDE SEQUENCE [LARGE SCALE GENOMIC DNA]</scope>
    <source>
        <strain evidence="5 7">ATCC 33218</strain>
    </source>
</reference>
<keyword evidence="1" id="KW-0808">Transferase</keyword>
<proteinExistence type="predicted"/>
<dbReference type="Pfam" id="PF00583">
    <property type="entry name" value="Acetyltransf_1"/>
    <property type="match status" value="1"/>
</dbReference>
<dbReference type="Proteomes" id="UP000032414">
    <property type="component" value="Chromosome I"/>
</dbReference>
<dbReference type="STRING" id="451.B6N58_01915"/>
<dbReference type="AlphaFoldDB" id="A0A098GBA3"/>
<feature type="domain" description="N-acetyltransferase" evidence="3">
    <location>
        <begin position="2"/>
        <end position="167"/>
    </location>
</feature>
<dbReference type="PROSITE" id="PS51186">
    <property type="entry name" value="GNAT"/>
    <property type="match status" value="1"/>
</dbReference>
<accession>A0A098GBA3</accession>
<dbReference type="CDD" id="cd04301">
    <property type="entry name" value="NAT_SF"/>
    <property type="match status" value="1"/>
</dbReference>
<dbReference type="EMBL" id="LN614830">
    <property type="protein sequence ID" value="CEG59764.1"/>
    <property type="molecule type" value="Genomic_DNA"/>
</dbReference>
<evidence type="ECO:0000259" key="3">
    <source>
        <dbReference type="PROSITE" id="PS51186"/>
    </source>
</evidence>
<name>A0A098GBA3_LEGMI</name>
<dbReference type="GO" id="GO:0016747">
    <property type="term" value="F:acyltransferase activity, transferring groups other than amino-acyl groups"/>
    <property type="evidence" value="ECO:0007669"/>
    <property type="project" value="InterPro"/>
</dbReference>
<evidence type="ECO:0000313" key="7">
    <source>
        <dbReference type="Proteomes" id="UP000182998"/>
    </source>
</evidence>